<dbReference type="EC" id="2.4.-.-" evidence="2"/>
<name>A0A0J1FRL9_9FIRM</name>
<dbReference type="EMBL" id="LDZY01000006">
    <property type="protein sequence ID" value="KLU66125.1"/>
    <property type="molecule type" value="Genomic_DNA"/>
</dbReference>
<gene>
    <name evidence="2" type="primary">epsF_2</name>
    <name evidence="2" type="ORF">DEAC_c21640</name>
</gene>
<sequence length="377" mass="42910">MAEQIRVLHLLTTLVSGGVQQVVLNYAKKIKEYDVIFDYIVQGKGNPDIENKCLLNGSKIYYLPEMTKHPIGFSGNLFRLLKMYPEYKIIHIHQNYQNTLPLWIAKIAGVNVRISHSHSSRPKSTAVKEILKGLDRRMLIAASTDLWACGKAAYSWLYGRELVLSDIHSFILHNSVDSKKYAFDVARRRRVRQELKIDDEFICMCVATLSDNKNQSFLLDIMWYLKNNSRENIKLIIVGDGGIRSELEGKCSNLNLDECVVFLGDRRDVPDLLNAADCFLLPSHFEGFGLSIVEARANGLPCIVSSNVTDEVKIGKDVCFIDIGDGAVKKWAERIIRCEHKHYINRDEMVRTISNTGFDLETEADKLSQLYKEMSKS</sequence>
<keyword evidence="2" id="KW-0328">Glycosyltransferase</keyword>
<accession>A0A0J1FRL9</accession>
<dbReference type="GO" id="GO:0016757">
    <property type="term" value="F:glycosyltransferase activity"/>
    <property type="evidence" value="ECO:0007669"/>
    <property type="project" value="UniProtKB-KW"/>
</dbReference>
<feature type="domain" description="Glycosyl transferase family 1" evidence="1">
    <location>
        <begin position="191"/>
        <end position="340"/>
    </location>
</feature>
<comment type="caution">
    <text evidence="2">The sequence shown here is derived from an EMBL/GenBank/DDBJ whole genome shotgun (WGS) entry which is preliminary data.</text>
</comment>
<dbReference type="Proteomes" id="UP000036356">
    <property type="component" value="Unassembled WGS sequence"/>
</dbReference>
<dbReference type="PATRIC" id="fig|476652.3.peg.2241"/>
<reference evidence="2 3" key="1">
    <citation type="submission" date="2015-06" db="EMBL/GenBank/DDBJ databases">
        <title>Draft genome of the moderately acidophilic sulfate reducer Candidatus Desulfosporosinus acididurans strain M1.</title>
        <authorList>
            <person name="Poehlein A."/>
            <person name="Petzsch P."/>
            <person name="Johnson B.D."/>
            <person name="Schloemann M."/>
            <person name="Daniel R."/>
            <person name="Muehling M."/>
        </authorList>
    </citation>
    <scope>NUCLEOTIDE SEQUENCE [LARGE SCALE GENOMIC DNA]</scope>
    <source>
        <strain evidence="2 3">M1</strain>
    </source>
</reference>
<dbReference type="PANTHER" id="PTHR45947:SF3">
    <property type="entry name" value="SULFOQUINOVOSYL TRANSFERASE SQD2"/>
    <property type="match status" value="1"/>
</dbReference>
<dbReference type="InterPro" id="IPR001296">
    <property type="entry name" value="Glyco_trans_1"/>
</dbReference>
<dbReference type="AlphaFoldDB" id="A0A0J1FRL9"/>
<dbReference type="InterPro" id="IPR050194">
    <property type="entry name" value="Glycosyltransferase_grp1"/>
</dbReference>
<dbReference type="STRING" id="476652.DEAC_c21640"/>
<keyword evidence="3" id="KW-1185">Reference proteome</keyword>
<dbReference type="PANTHER" id="PTHR45947">
    <property type="entry name" value="SULFOQUINOVOSYL TRANSFERASE SQD2"/>
    <property type="match status" value="1"/>
</dbReference>
<keyword evidence="2" id="KW-0808">Transferase</keyword>
<organism evidence="2 3">
    <name type="scientific">Desulfosporosinus acididurans</name>
    <dbReference type="NCBI Taxonomy" id="476652"/>
    <lineage>
        <taxon>Bacteria</taxon>
        <taxon>Bacillati</taxon>
        <taxon>Bacillota</taxon>
        <taxon>Clostridia</taxon>
        <taxon>Eubacteriales</taxon>
        <taxon>Desulfitobacteriaceae</taxon>
        <taxon>Desulfosporosinus</taxon>
    </lineage>
</organism>
<dbReference type="Pfam" id="PF00534">
    <property type="entry name" value="Glycos_transf_1"/>
    <property type="match status" value="1"/>
</dbReference>
<evidence type="ECO:0000259" key="1">
    <source>
        <dbReference type="Pfam" id="PF00534"/>
    </source>
</evidence>
<evidence type="ECO:0000313" key="3">
    <source>
        <dbReference type="Proteomes" id="UP000036356"/>
    </source>
</evidence>
<dbReference type="Gene3D" id="3.40.50.2000">
    <property type="entry name" value="Glycogen Phosphorylase B"/>
    <property type="match status" value="2"/>
</dbReference>
<proteinExistence type="predicted"/>
<protein>
    <submittedName>
        <fullName evidence="2">Putative glycosyltransferase EpsF</fullName>
        <ecNumber evidence="2">2.4.-.-</ecNumber>
    </submittedName>
</protein>
<dbReference type="RefSeq" id="WP_047810006.1">
    <property type="nucleotide sequence ID" value="NZ_LDZY01000006.1"/>
</dbReference>
<evidence type="ECO:0000313" key="2">
    <source>
        <dbReference type="EMBL" id="KLU66125.1"/>
    </source>
</evidence>
<dbReference type="SUPFAM" id="SSF53756">
    <property type="entry name" value="UDP-Glycosyltransferase/glycogen phosphorylase"/>
    <property type="match status" value="1"/>
</dbReference>